<reference evidence="2 3" key="1">
    <citation type="submission" date="2024-03" db="EMBL/GenBank/DDBJ databases">
        <title>Draft genome sequence of Pseudonocardia tropica JCM 19149.</title>
        <authorList>
            <person name="Butdee W."/>
            <person name="Duangmal K."/>
        </authorList>
    </citation>
    <scope>NUCLEOTIDE SEQUENCE [LARGE SCALE GENOMIC DNA]</scope>
    <source>
        <strain evidence="2 3">JCM 19149</strain>
    </source>
</reference>
<dbReference type="RefSeq" id="WP_345647386.1">
    <property type="nucleotide sequence ID" value="NZ_BAABLY010000050.1"/>
</dbReference>
<dbReference type="Gene3D" id="3.40.50.1240">
    <property type="entry name" value="Phosphoglycerate mutase-like"/>
    <property type="match status" value="1"/>
</dbReference>
<organism evidence="2 3">
    <name type="scientific">Pseudonocardia tropica</name>
    <dbReference type="NCBI Taxonomy" id="681289"/>
    <lineage>
        <taxon>Bacteria</taxon>
        <taxon>Bacillati</taxon>
        <taxon>Actinomycetota</taxon>
        <taxon>Actinomycetes</taxon>
        <taxon>Pseudonocardiales</taxon>
        <taxon>Pseudonocardiaceae</taxon>
        <taxon>Pseudonocardia</taxon>
    </lineage>
</organism>
<name>A0ABV1K0Q8_9PSEU</name>
<dbReference type="EMBL" id="JBEDNP010000018">
    <property type="protein sequence ID" value="MEQ3541806.1"/>
    <property type="molecule type" value="Genomic_DNA"/>
</dbReference>
<dbReference type="SUPFAM" id="SSF53254">
    <property type="entry name" value="Phosphoglycerate mutase-like"/>
    <property type="match status" value="1"/>
</dbReference>
<protein>
    <submittedName>
        <fullName evidence="2">Histidine phosphatase family protein</fullName>
    </submittedName>
</protein>
<dbReference type="InterPro" id="IPR013078">
    <property type="entry name" value="His_Pase_superF_clade-1"/>
</dbReference>
<dbReference type="Pfam" id="PF00300">
    <property type="entry name" value="His_Phos_1"/>
    <property type="match status" value="1"/>
</dbReference>
<dbReference type="Proteomes" id="UP001464923">
    <property type="component" value="Unassembled WGS sequence"/>
</dbReference>
<sequence length="180" mass="18199">MTHAATNGTRGAHFPADEPVAPGAEAHLRALTRLRADRFRHAPDPASAATCAALGGPGEADPALRSWDAGAWAGRPLDVVAAEDSEGVAAWLADPAAAPHGGESLHDLLDRVRGVLAAVGGGHTVAVCGPAVVRAAVVLVLGAPATAFWRVDAGPLTVTDLRGGPDRWTVRATGAPQTRG</sequence>
<keyword evidence="3" id="KW-1185">Reference proteome</keyword>
<gene>
    <name evidence="2" type="ORF">WHI96_23610</name>
</gene>
<comment type="caution">
    <text evidence="2">The sequence shown here is derived from an EMBL/GenBank/DDBJ whole genome shotgun (WGS) entry which is preliminary data.</text>
</comment>
<evidence type="ECO:0000256" key="1">
    <source>
        <dbReference type="SAM" id="MobiDB-lite"/>
    </source>
</evidence>
<evidence type="ECO:0000313" key="3">
    <source>
        <dbReference type="Proteomes" id="UP001464923"/>
    </source>
</evidence>
<proteinExistence type="predicted"/>
<accession>A0ABV1K0Q8</accession>
<feature type="region of interest" description="Disordered" evidence="1">
    <location>
        <begin position="1"/>
        <end position="21"/>
    </location>
</feature>
<evidence type="ECO:0000313" key="2">
    <source>
        <dbReference type="EMBL" id="MEQ3541806.1"/>
    </source>
</evidence>
<dbReference type="InterPro" id="IPR029033">
    <property type="entry name" value="His_PPase_superfam"/>
</dbReference>